<dbReference type="Gene3D" id="3.30.499.10">
    <property type="entry name" value="Aconitase, domain 3"/>
    <property type="match status" value="1"/>
</dbReference>
<accession>A0A7N0T6F5</accession>
<protein>
    <submittedName>
        <fullName evidence="2">Uncharacterized protein</fullName>
    </submittedName>
</protein>
<organism evidence="2 3">
    <name type="scientific">Kalanchoe fedtschenkoi</name>
    <name type="common">Lavender scallops</name>
    <name type="synonym">South American air plant</name>
    <dbReference type="NCBI Taxonomy" id="63787"/>
    <lineage>
        <taxon>Eukaryota</taxon>
        <taxon>Viridiplantae</taxon>
        <taxon>Streptophyta</taxon>
        <taxon>Embryophyta</taxon>
        <taxon>Tracheophyta</taxon>
        <taxon>Spermatophyta</taxon>
        <taxon>Magnoliopsida</taxon>
        <taxon>eudicotyledons</taxon>
        <taxon>Gunneridae</taxon>
        <taxon>Pentapetalae</taxon>
        <taxon>Saxifragales</taxon>
        <taxon>Crassulaceae</taxon>
        <taxon>Kalanchoe</taxon>
    </lineage>
</organism>
<name>A0A7N0T6F5_KALFE</name>
<keyword evidence="1" id="KW-0408">Iron</keyword>
<dbReference type="Proteomes" id="UP000594263">
    <property type="component" value="Unplaced"/>
</dbReference>
<evidence type="ECO:0000313" key="2">
    <source>
        <dbReference type="EnsemblPlants" id="Kaladp0024s0235.1.v1.1.CDS.1"/>
    </source>
</evidence>
<dbReference type="AlphaFoldDB" id="A0A7N0T6F5"/>
<keyword evidence="3" id="KW-1185">Reference proteome</keyword>
<dbReference type="InterPro" id="IPR015931">
    <property type="entry name" value="Acnase/IPM_dHydase_lsu_aba_1/3"/>
</dbReference>
<dbReference type="EnsemblPlants" id="Kaladp0024s0235.1.v1.1">
    <property type="protein sequence ID" value="Kaladp0024s0235.1.v1.1.CDS.1"/>
    <property type="gene ID" value="Kaladp0024s0235.v1.1"/>
</dbReference>
<reference evidence="2" key="1">
    <citation type="submission" date="2021-01" db="UniProtKB">
        <authorList>
            <consortium name="EnsemblPlants"/>
        </authorList>
    </citation>
    <scope>IDENTIFICATION</scope>
</reference>
<dbReference type="Gramene" id="Kaladp0024s0235.1.v1.1">
    <property type="protein sequence ID" value="Kaladp0024s0235.1.v1.1.CDS.1"/>
    <property type="gene ID" value="Kaladp0024s0235.v1.1"/>
</dbReference>
<proteinExistence type="predicted"/>
<evidence type="ECO:0000313" key="3">
    <source>
        <dbReference type="Proteomes" id="UP000594263"/>
    </source>
</evidence>
<evidence type="ECO:0000256" key="1">
    <source>
        <dbReference type="ARBA" id="ARBA00023004"/>
    </source>
</evidence>
<sequence>MLFLKTKWLKRRMHLKTITEGFNRHGATILDTSMFELVETLTGKYEIDSTSFYDLGGACSGVEGMEAEAVLLGQPVSMVFSGVVGFKFHETLLNAVITIWLIFTVTKLGKILVSRRFVYKPDDNLTIFHKLVGIGNKHIDVETKDVYTCMVLEDPRWSKVKDTFKMFQNVGFKVRMVVVGDNIKAAKAMAVKFGPLKSNEDTTERPAYHLLERPPVGHGESHFGALSIAAIIQNKGFLICTFWSKDAVCISKPKDKIIMSLLDFKMQKAGRVISILTNAAEMTYQVDCKLNYNYASKIFTPGYVGNESIAAAVLEKNYMETDVGWSSIWIRTSKTLDLEDKVIFEAVRMLQMIYSTT</sequence>